<dbReference type="InterPro" id="IPR032568">
    <property type="entry name" value="DUF4926"/>
</dbReference>
<dbReference type="KEGG" id="cyp:PCC8801_4198"/>
<dbReference type="RefSeq" id="WP_015785176.1">
    <property type="nucleotide sequence ID" value="NC_011726.1"/>
</dbReference>
<keyword evidence="2" id="KW-1185">Reference proteome</keyword>
<dbReference type="AlphaFoldDB" id="B7K674"/>
<dbReference type="Proteomes" id="UP000008204">
    <property type="component" value="Chromosome"/>
</dbReference>
<evidence type="ECO:0008006" key="3">
    <source>
        <dbReference type="Google" id="ProtNLM"/>
    </source>
</evidence>
<dbReference type="HOGENOM" id="CLU_2914797_0_0_3"/>
<protein>
    <recommendedName>
        <fullName evidence="3">DUF4926 domain-containing protein</fullName>
    </recommendedName>
</protein>
<dbReference type="OrthoDB" id="488825at2"/>
<proteinExistence type="predicted"/>
<accession>B7K674</accession>
<name>B7K674_RIPO1</name>
<evidence type="ECO:0000313" key="2">
    <source>
        <dbReference type="Proteomes" id="UP000008204"/>
    </source>
</evidence>
<dbReference type="Pfam" id="PF16277">
    <property type="entry name" value="DUF4926"/>
    <property type="match status" value="1"/>
</dbReference>
<evidence type="ECO:0000313" key="1">
    <source>
        <dbReference type="EMBL" id="ACK68127.1"/>
    </source>
</evidence>
<dbReference type="EMBL" id="CP001287">
    <property type="protein sequence ID" value="ACK68127.1"/>
    <property type="molecule type" value="Genomic_DNA"/>
</dbReference>
<reference evidence="2" key="1">
    <citation type="journal article" date="2011" name="MBio">
        <title>Novel metabolic attributes of the genus Cyanothece, comprising a group of unicellular nitrogen-fixing Cyanobacteria.</title>
        <authorList>
            <person name="Bandyopadhyay A."/>
            <person name="Elvitigala T."/>
            <person name="Welsh E."/>
            <person name="Stockel J."/>
            <person name="Liberton M."/>
            <person name="Min H."/>
            <person name="Sherman L.A."/>
            <person name="Pakrasi H.B."/>
        </authorList>
    </citation>
    <scope>NUCLEOTIDE SEQUENCE [LARGE SCALE GENOMIC DNA]</scope>
    <source>
        <strain evidence="2">PCC 8801</strain>
    </source>
</reference>
<gene>
    <name evidence="1" type="ordered locus">PCC8801_4198</name>
</gene>
<sequence>MKLLESVTLLKKISKLNLYWGQVGTIVEEYQPQVFEVELSDTLFRINWVPQRKDREKVNNF</sequence>
<organism evidence="1 2">
    <name type="scientific">Rippkaea orientalis (strain PCC 8801 / RF-1)</name>
    <name type="common">Cyanothece sp. (strain PCC 8801)</name>
    <dbReference type="NCBI Taxonomy" id="41431"/>
    <lineage>
        <taxon>Bacteria</taxon>
        <taxon>Bacillati</taxon>
        <taxon>Cyanobacteriota</taxon>
        <taxon>Cyanophyceae</taxon>
        <taxon>Oscillatoriophycideae</taxon>
        <taxon>Chroococcales</taxon>
        <taxon>Aphanothecaceae</taxon>
        <taxon>Rippkaea</taxon>
        <taxon>Rippkaea orientalis</taxon>
    </lineage>
</organism>